<evidence type="ECO:0000256" key="1">
    <source>
        <dbReference type="SAM" id="MobiDB-lite"/>
    </source>
</evidence>
<accession>A0AAN8JAG6</accession>
<dbReference type="InterPro" id="IPR035897">
    <property type="entry name" value="Toll_tir_struct_dom_sf"/>
</dbReference>
<dbReference type="SUPFAM" id="SSF52200">
    <property type="entry name" value="Toll/Interleukin receptor TIR domain"/>
    <property type="match status" value="1"/>
</dbReference>
<protein>
    <recommendedName>
        <fullName evidence="3">TIR domain-containing protein</fullName>
    </recommendedName>
</protein>
<evidence type="ECO:0000259" key="3">
    <source>
        <dbReference type="PROSITE" id="PS50104"/>
    </source>
</evidence>
<feature type="compositionally biased region" description="Basic and acidic residues" evidence="1">
    <location>
        <begin position="161"/>
        <end position="171"/>
    </location>
</feature>
<proteinExistence type="predicted"/>
<evidence type="ECO:0000256" key="2">
    <source>
        <dbReference type="SAM" id="Phobius"/>
    </source>
</evidence>
<keyword evidence="2" id="KW-0812">Transmembrane</keyword>
<dbReference type="InterPro" id="IPR000157">
    <property type="entry name" value="TIR_dom"/>
</dbReference>
<sequence length="222" mass="25366">MASPVDMSGKRRYDCLFVTDGNRDNLLFCLKAEEMLQHAGHTCCFIEERDAIPGTHIIGHFVEVVDLSNHIVVVLTRDFQRDEFTLFKGQFSFYTHIQNGTSDHVIFIALGIRRRDIEPRLGLRLHKIIYFEENWVDDMIAWNSLKSVLTGGQESSYTESGSKDDNMKIDDGADNDDVEQMGQRPQSTTRMEMAVGLHFMKTGGLIVIFYFTLILLLFFTVG</sequence>
<keyword evidence="5" id="KW-1185">Reference proteome</keyword>
<organism evidence="4 5">
    <name type="scientific">Patella caerulea</name>
    <name type="common">Rayed Mediterranean limpet</name>
    <dbReference type="NCBI Taxonomy" id="87958"/>
    <lineage>
        <taxon>Eukaryota</taxon>
        <taxon>Metazoa</taxon>
        <taxon>Spiralia</taxon>
        <taxon>Lophotrochozoa</taxon>
        <taxon>Mollusca</taxon>
        <taxon>Gastropoda</taxon>
        <taxon>Patellogastropoda</taxon>
        <taxon>Patelloidea</taxon>
        <taxon>Patellidae</taxon>
        <taxon>Patella</taxon>
    </lineage>
</organism>
<dbReference type="GO" id="GO:0007165">
    <property type="term" value="P:signal transduction"/>
    <property type="evidence" value="ECO:0007669"/>
    <property type="project" value="InterPro"/>
</dbReference>
<feature type="transmembrane region" description="Helical" evidence="2">
    <location>
        <begin position="199"/>
        <end position="221"/>
    </location>
</feature>
<dbReference type="PROSITE" id="PS50104">
    <property type="entry name" value="TIR"/>
    <property type="match status" value="1"/>
</dbReference>
<reference evidence="4 5" key="1">
    <citation type="submission" date="2024-01" db="EMBL/GenBank/DDBJ databases">
        <title>The genome of the rayed Mediterranean limpet Patella caerulea (Linnaeus, 1758).</title>
        <authorList>
            <person name="Anh-Thu Weber A."/>
            <person name="Halstead-Nussloch G."/>
        </authorList>
    </citation>
    <scope>NUCLEOTIDE SEQUENCE [LARGE SCALE GENOMIC DNA]</scope>
    <source>
        <strain evidence="4">AATW-2023a</strain>
        <tissue evidence="4">Whole specimen</tissue>
    </source>
</reference>
<name>A0AAN8JAG6_PATCE</name>
<comment type="caution">
    <text evidence="4">The sequence shown here is derived from an EMBL/GenBank/DDBJ whole genome shotgun (WGS) entry which is preliminary data.</text>
</comment>
<gene>
    <name evidence="4" type="ORF">SNE40_017470</name>
</gene>
<feature type="domain" description="TIR" evidence="3">
    <location>
        <begin position="11"/>
        <end position="149"/>
    </location>
</feature>
<keyword evidence="2" id="KW-0472">Membrane</keyword>
<feature type="region of interest" description="Disordered" evidence="1">
    <location>
        <begin position="156"/>
        <end position="187"/>
    </location>
</feature>
<dbReference type="AlphaFoldDB" id="A0AAN8JAG6"/>
<dbReference type="EMBL" id="JAZGQO010000011">
    <property type="protein sequence ID" value="KAK6174137.1"/>
    <property type="molecule type" value="Genomic_DNA"/>
</dbReference>
<keyword evidence="2" id="KW-1133">Transmembrane helix</keyword>
<evidence type="ECO:0000313" key="5">
    <source>
        <dbReference type="Proteomes" id="UP001347796"/>
    </source>
</evidence>
<dbReference type="Gene3D" id="3.40.50.10140">
    <property type="entry name" value="Toll/interleukin-1 receptor homology (TIR) domain"/>
    <property type="match status" value="1"/>
</dbReference>
<evidence type="ECO:0000313" key="4">
    <source>
        <dbReference type="EMBL" id="KAK6174137.1"/>
    </source>
</evidence>
<dbReference type="Proteomes" id="UP001347796">
    <property type="component" value="Unassembled WGS sequence"/>
</dbReference>